<evidence type="ECO:0000313" key="3">
    <source>
        <dbReference type="Proteomes" id="UP000799302"/>
    </source>
</evidence>
<dbReference type="AlphaFoldDB" id="A0A6A6ULZ5"/>
<feature type="region of interest" description="Disordered" evidence="1">
    <location>
        <begin position="90"/>
        <end position="209"/>
    </location>
</feature>
<feature type="compositionally biased region" description="Polar residues" evidence="1">
    <location>
        <begin position="118"/>
        <end position="128"/>
    </location>
</feature>
<name>A0A6A6ULZ5_9PEZI</name>
<organism evidence="2 3">
    <name type="scientific">Microthyrium microscopicum</name>
    <dbReference type="NCBI Taxonomy" id="703497"/>
    <lineage>
        <taxon>Eukaryota</taxon>
        <taxon>Fungi</taxon>
        <taxon>Dikarya</taxon>
        <taxon>Ascomycota</taxon>
        <taxon>Pezizomycotina</taxon>
        <taxon>Dothideomycetes</taxon>
        <taxon>Dothideomycetes incertae sedis</taxon>
        <taxon>Microthyriales</taxon>
        <taxon>Microthyriaceae</taxon>
        <taxon>Microthyrium</taxon>
    </lineage>
</organism>
<proteinExistence type="predicted"/>
<feature type="compositionally biased region" description="Basic and acidic residues" evidence="1">
    <location>
        <begin position="318"/>
        <end position="327"/>
    </location>
</feature>
<dbReference type="Proteomes" id="UP000799302">
    <property type="component" value="Unassembled WGS sequence"/>
</dbReference>
<sequence length="443" mass="47693">MPPYGGELPWASEHLQFADTLHPSDLKLWQPWADKEESPWNSAQSAAPAPDFCCNSCAASDIEVRCRGCGVTSDLKMAPSIVRPVLSSYQQVAKEEQPTTPSLDSSPSSRADSFASTLNSTHSTSETPGTEVDPLDIAEHDFATHSKKPARRQAGLWAPSTGAEGSNSRSSSYARVSQRTSLWDPEAEASSSTHNAFAPVRPAISPSDLTFAPASTSSYAFEPSSSSYDAFKPVRPSVAEWDPAEGSSKSHEAIETIASSSKAPIHTPSSAPPLAPAPIASIQQSRTSTQPSKPWFDAAHSKPLTFKFVLTPRKKAYKPPECDEDGHIITSSPTSSLTTHSTPSEGSSKPPPTTPMFSSAPTLAEIAEDPSALQRLLVCTMFLMNKVPDKNAGPKRLDLDVLSGRGKRSGYAMKHEDRVVHEKMSLDAGLERTQWKISFSRNT</sequence>
<feature type="region of interest" description="Disordered" evidence="1">
    <location>
        <begin position="317"/>
        <end position="359"/>
    </location>
</feature>
<evidence type="ECO:0000256" key="1">
    <source>
        <dbReference type="SAM" id="MobiDB-lite"/>
    </source>
</evidence>
<feature type="compositionally biased region" description="Low complexity" evidence="1">
    <location>
        <begin position="98"/>
        <end position="117"/>
    </location>
</feature>
<keyword evidence="3" id="KW-1185">Reference proteome</keyword>
<feature type="compositionally biased region" description="Low complexity" evidence="1">
    <location>
        <begin position="328"/>
        <end position="344"/>
    </location>
</feature>
<reference evidence="2" key="1">
    <citation type="journal article" date="2020" name="Stud. Mycol.">
        <title>101 Dothideomycetes genomes: a test case for predicting lifestyles and emergence of pathogens.</title>
        <authorList>
            <person name="Haridas S."/>
            <person name="Albert R."/>
            <person name="Binder M."/>
            <person name="Bloem J."/>
            <person name="Labutti K."/>
            <person name="Salamov A."/>
            <person name="Andreopoulos B."/>
            <person name="Baker S."/>
            <person name="Barry K."/>
            <person name="Bills G."/>
            <person name="Bluhm B."/>
            <person name="Cannon C."/>
            <person name="Castanera R."/>
            <person name="Culley D."/>
            <person name="Daum C."/>
            <person name="Ezra D."/>
            <person name="Gonzalez J."/>
            <person name="Henrissat B."/>
            <person name="Kuo A."/>
            <person name="Liang C."/>
            <person name="Lipzen A."/>
            <person name="Lutzoni F."/>
            <person name="Magnuson J."/>
            <person name="Mondo S."/>
            <person name="Nolan M."/>
            <person name="Ohm R."/>
            <person name="Pangilinan J."/>
            <person name="Park H.-J."/>
            <person name="Ramirez L."/>
            <person name="Alfaro M."/>
            <person name="Sun H."/>
            <person name="Tritt A."/>
            <person name="Yoshinaga Y."/>
            <person name="Zwiers L.-H."/>
            <person name="Turgeon B."/>
            <person name="Goodwin S."/>
            <person name="Spatafora J."/>
            <person name="Crous P."/>
            <person name="Grigoriev I."/>
        </authorList>
    </citation>
    <scope>NUCLEOTIDE SEQUENCE</scope>
    <source>
        <strain evidence="2">CBS 115976</strain>
    </source>
</reference>
<feature type="region of interest" description="Disordered" evidence="1">
    <location>
        <begin position="240"/>
        <end position="277"/>
    </location>
</feature>
<dbReference type="EMBL" id="MU004232">
    <property type="protein sequence ID" value="KAF2671934.1"/>
    <property type="molecule type" value="Genomic_DNA"/>
</dbReference>
<feature type="compositionally biased region" description="Low complexity" evidence="1">
    <location>
        <begin position="166"/>
        <end position="179"/>
    </location>
</feature>
<gene>
    <name evidence="2" type="ORF">BT63DRAFT_476765</name>
</gene>
<accession>A0A6A6ULZ5</accession>
<protein>
    <submittedName>
        <fullName evidence="2">Uncharacterized protein</fullName>
    </submittedName>
</protein>
<evidence type="ECO:0000313" key="2">
    <source>
        <dbReference type="EMBL" id="KAF2671934.1"/>
    </source>
</evidence>